<evidence type="ECO:0000313" key="2">
    <source>
        <dbReference type="EMBL" id="MBZ0057455.1"/>
    </source>
</evidence>
<dbReference type="RefSeq" id="WP_223074226.1">
    <property type="nucleotide sequence ID" value="NZ_JADMNK010000002.1"/>
</dbReference>
<feature type="coiled-coil region" evidence="1">
    <location>
        <begin position="17"/>
        <end position="54"/>
    </location>
</feature>
<keyword evidence="1" id="KW-0175">Coiled coil</keyword>
<name>A0ABS7RUJ1_9ENTR</name>
<proteinExistence type="predicted"/>
<accession>A0ABS7RUJ1</accession>
<organism evidence="2 3">
    <name type="scientific">Leclercia barmai</name>
    <dbReference type="NCBI Taxonomy" id="2785629"/>
    <lineage>
        <taxon>Bacteria</taxon>
        <taxon>Pseudomonadati</taxon>
        <taxon>Pseudomonadota</taxon>
        <taxon>Gammaproteobacteria</taxon>
        <taxon>Enterobacterales</taxon>
        <taxon>Enterobacteriaceae</taxon>
        <taxon>Leclercia</taxon>
    </lineage>
</organism>
<evidence type="ECO:0000313" key="3">
    <source>
        <dbReference type="Proteomes" id="UP000706580"/>
    </source>
</evidence>
<comment type="caution">
    <text evidence="2">The sequence shown here is derived from an EMBL/GenBank/DDBJ whole genome shotgun (WGS) entry which is preliminary data.</text>
</comment>
<gene>
    <name evidence="2" type="ORF">ITX56_06415</name>
</gene>
<reference evidence="2 3" key="1">
    <citation type="submission" date="2020-11" db="EMBL/GenBank/DDBJ databases">
        <title>Draft Genome of Enterobacter sp. strain EMC7.</title>
        <authorList>
            <person name="Barman P."/>
            <person name="Sinha S."/>
            <person name="Sen S."/>
            <person name="Chakraborty R."/>
        </authorList>
    </citation>
    <scope>NUCLEOTIDE SEQUENCE [LARGE SCALE GENOMIC DNA]</scope>
    <source>
        <strain evidence="2 3">EMC7</strain>
    </source>
</reference>
<sequence>MSNNLLTPEVLQIAALLDTQENQLAAEQQRIEDRAAKETRLHSLRRQLNTANSNLNYSRNLITEKLLRDPGYFGDAIKQQVENLVSAILYRENQQDFTKAAQLQKQVDDLIQELDQ</sequence>
<dbReference type="EMBL" id="JADMNK010000002">
    <property type="protein sequence ID" value="MBZ0057455.1"/>
    <property type="molecule type" value="Genomic_DNA"/>
</dbReference>
<dbReference type="Proteomes" id="UP000706580">
    <property type="component" value="Unassembled WGS sequence"/>
</dbReference>
<protein>
    <submittedName>
        <fullName evidence="2">Uncharacterized protein</fullName>
    </submittedName>
</protein>
<keyword evidence="3" id="KW-1185">Reference proteome</keyword>
<evidence type="ECO:0000256" key="1">
    <source>
        <dbReference type="SAM" id="Coils"/>
    </source>
</evidence>